<keyword evidence="1" id="KW-0812">Transmembrane</keyword>
<organism evidence="2 3">
    <name type="scientific">Syncephalastrum racemosum</name>
    <name type="common">Filamentous fungus</name>
    <dbReference type="NCBI Taxonomy" id="13706"/>
    <lineage>
        <taxon>Eukaryota</taxon>
        <taxon>Fungi</taxon>
        <taxon>Fungi incertae sedis</taxon>
        <taxon>Mucoromycota</taxon>
        <taxon>Mucoromycotina</taxon>
        <taxon>Mucoromycetes</taxon>
        <taxon>Mucorales</taxon>
        <taxon>Syncephalastraceae</taxon>
        <taxon>Syncephalastrum</taxon>
    </lineage>
</organism>
<gene>
    <name evidence="2" type="ORF">BCR43DRAFT_499075</name>
</gene>
<accession>A0A1X2H232</accession>
<comment type="caution">
    <text evidence="2">The sequence shown here is derived from an EMBL/GenBank/DDBJ whole genome shotgun (WGS) entry which is preliminary data.</text>
</comment>
<evidence type="ECO:0000256" key="1">
    <source>
        <dbReference type="SAM" id="Phobius"/>
    </source>
</evidence>
<dbReference type="Proteomes" id="UP000242180">
    <property type="component" value="Unassembled WGS sequence"/>
</dbReference>
<keyword evidence="3" id="KW-1185">Reference proteome</keyword>
<sequence length="104" mass="11554">MRSKYAAAQSLPQADTGNPFIDHAYLCTWATIVFRTCLCRTSIHKRRRKLMPSSRTTSIISATTADDALADNHLSPGGMSSMETRSTINFIETFHIVFPAAHHT</sequence>
<dbReference type="AlphaFoldDB" id="A0A1X2H232"/>
<keyword evidence="1" id="KW-1133">Transmembrane helix</keyword>
<protein>
    <submittedName>
        <fullName evidence="2">Uncharacterized protein</fullName>
    </submittedName>
</protein>
<evidence type="ECO:0000313" key="3">
    <source>
        <dbReference type="Proteomes" id="UP000242180"/>
    </source>
</evidence>
<keyword evidence="1" id="KW-0472">Membrane</keyword>
<dbReference type="InParanoid" id="A0A1X2H232"/>
<feature type="transmembrane region" description="Helical" evidence="1">
    <location>
        <begin position="20"/>
        <end position="38"/>
    </location>
</feature>
<reference evidence="2 3" key="1">
    <citation type="submission" date="2016-07" db="EMBL/GenBank/DDBJ databases">
        <title>Pervasive Adenine N6-methylation of Active Genes in Fungi.</title>
        <authorList>
            <consortium name="DOE Joint Genome Institute"/>
            <person name="Mondo S.J."/>
            <person name="Dannebaum R.O."/>
            <person name="Kuo R.C."/>
            <person name="Labutti K."/>
            <person name="Haridas S."/>
            <person name="Kuo A."/>
            <person name="Salamov A."/>
            <person name="Ahrendt S.R."/>
            <person name="Lipzen A."/>
            <person name="Sullivan W."/>
            <person name="Andreopoulos W.B."/>
            <person name="Clum A."/>
            <person name="Lindquist E."/>
            <person name="Daum C."/>
            <person name="Ramamoorthy G.K."/>
            <person name="Gryganskyi A."/>
            <person name="Culley D."/>
            <person name="Magnuson J.K."/>
            <person name="James T.Y."/>
            <person name="O'Malley M.A."/>
            <person name="Stajich J.E."/>
            <person name="Spatafora J.W."/>
            <person name="Visel A."/>
            <person name="Grigoriev I.V."/>
        </authorList>
    </citation>
    <scope>NUCLEOTIDE SEQUENCE [LARGE SCALE GENOMIC DNA]</scope>
    <source>
        <strain evidence="2 3">NRRL 2496</strain>
    </source>
</reference>
<feature type="non-terminal residue" evidence="2">
    <location>
        <position position="104"/>
    </location>
</feature>
<dbReference type="EMBL" id="MCGN01000011">
    <property type="protein sequence ID" value="ORY91422.1"/>
    <property type="molecule type" value="Genomic_DNA"/>
</dbReference>
<proteinExistence type="predicted"/>
<evidence type="ECO:0000313" key="2">
    <source>
        <dbReference type="EMBL" id="ORY91422.1"/>
    </source>
</evidence>
<name>A0A1X2H232_SYNRA</name>